<accession>A0ACD5Z9Z3</accession>
<keyword evidence="2" id="KW-1185">Reference proteome</keyword>
<sequence length="322" mass="35362">MKEKEAIMLALFLSYLVLITKGKYIRSIKKGANSSQFLIYRRVNKTIQMESGDIFDCIDVNLQPAFDHPLLKGHKIQEAGIEYRDDYMYGTRAIINVYEPKVKKDSKDLSASGLNINSGPEGGQADTIGAGYSVSPSLSGDGYARFHVAWDEGVLNKSCYDLTCPGFVQICHTFGLGGRLQPVSVYNGSQYVITILIFKDPNTKNWWLIWGEEKTPIGYWPHSLFTYLKDKGTYAFWGGHVSGPTASTDSPQIGSGHFASEGYSKAAFVKNIKIVDGNNTLVNPGDKKALAGSTSLSKFTVDGYEIDKDGMHTFYGGPGDLA</sequence>
<evidence type="ECO:0000313" key="1">
    <source>
        <dbReference type="EnsemblPlants" id="AVESA.00010b.r2.6CG1131440.2.CDS"/>
    </source>
</evidence>
<organism evidence="1 2">
    <name type="scientific">Avena sativa</name>
    <name type="common">Oat</name>
    <dbReference type="NCBI Taxonomy" id="4498"/>
    <lineage>
        <taxon>Eukaryota</taxon>
        <taxon>Viridiplantae</taxon>
        <taxon>Streptophyta</taxon>
        <taxon>Embryophyta</taxon>
        <taxon>Tracheophyta</taxon>
        <taxon>Spermatophyta</taxon>
        <taxon>Magnoliopsida</taxon>
        <taxon>Liliopsida</taxon>
        <taxon>Poales</taxon>
        <taxon>Poaceae</taxon>
        <taxon>BOP clade</taxon>
        <taxon>Pooideae</taxon>
        <taxon>Poodae</taxon>
        <taxon>Poeae</taxon>
        <taxon>Poeae Chloroplast Group 1 (Aveneae type)</taxon>
        <taxon>Aveninae</taxon>
        <taxon>Avena</taxon>
    </lineage>
</organism>
<name>A0ACD5Z9Z3_AVESA</name>
<proteinExistence type="predicted"/>
<reference evidence="1" key="2">
    <citation type="submission" date="2025-09" db="UniProtKB">
        <authorList>
            <consortium name="EnsemblPlants"/>
        </authorList>
    </citation>
    <scope>IDENTIFICATION</scope>
</reference>
<dbReference type="EnsemblPlants" id="AVESA.00010b.r2.6CG1131440.2">
    <property type="protein sequence ID" value="AVESA.00010b.r2.6CG1131440.2.CDS"/>
    <property type="gene ID" value="AVESA.00010b.r2.6CG1131440"/>
</dbReference>
<evidence type="ECO:0000313" key="2">
    <source>
        <dbReference type="Proteomes" id="UP001732700"/>
    </source>
</evidence>
<protein>
    <submittedName>
        <fullName evidence="1">Uncharacterized protein</fullName>
    </submittedName>
</protein>
<dbReference type="Proteomes" id="UP001732700">
    <property type="component" value="Chromosome 6C"/>
</dbReference>
<reference evidence="1" key="1">
    <citation type="submission" date="2021-05" db="EMBL/GenBank/DDBJ databases">
        <authorList>
            <person name="Scholz U."/>
            <person name="Mascher M."/>
            <person name="Fiebig A."/>
        </authorList>
    </citation>
    <scope>NUCLEOTIDE SEQUENCE [LARGE SCALE GENOMIC DNA]</scope>
</reference>